<reference evidence="7" key="1">
    <citation type="journal article" date="2019" name="Int. J. Syst. Evol. Microbiol.">
        <title>The Global Catalogue of Microorganisms (GCM) 10K type strain sequencing project: providing services to taxonomists for standard genome sequencing and annotation.</title>
        <authorList>
            <consortium name="The Broad Institute Genomics Platform"/>
            <consortium name="The Broad Institute Genome Sequencing Center for Infectious Disease"/>
            <person name="Wu L."/>
            <person name="Ma J."/>
        </authorList>
    </citation>
    <scope>NUCLEOTIDE SEQUENCE [LARGE SCALE GENOMIC DNA]</scope>
    <source>
        <strain evidence="7">JCM 3369</strain>
    </source>
</reference>
<dbReference type="SUPFAM" id="SSF48452">
    <property type="entry name" value="TPR-like"/>
    <property type="match status" value="1"/>
</dbReference>
<name>A0ABW2CM63_9ACTN</name>
<evidence type="ECO:0000256" key="4">
    <source>
        <dbReference type="PROSITE-ProRule" id="PRU00339"/>
    </source>
</evidence>
<dbReference type="SMART" id="SM00320">
    <property type="entry name" value="WD40"/>
    <property type="match status" value="11"/>
</dbReference>
<evidence type="ECO:0000256" key="3">
    <source>
        <dbReference type="PROSITE-ProRule" id="PRU00221"/>
    </source>
</evidence>
<dbReference type="SUPFAM" id="SSF56112">
    <property type="entry name" value="Protein kinase-like (PK-like)"/>
    <property type="match status" value="1"/>
</dbReference>
<dbReference type="PROSITE" id="PS50294">
    <property type="entry name" value="WD_REPEATS_REGION"/>
    <property type="match status" value="2"/>
</dbReference>
<feature type="repeat" description="WD" evidence="3">
    <location>
        <begin position="1165"/>
        <end position="1199"/>
    </location>
</feature>
<evidence type="ECO:0000256" key="1">
    <source>
        <dbReference type="ARBA" id="ARBA00022574"/>
    </source>
</evidence>
<evidence type="ECO:0000259" key="5">
    <source>
        <dbReference type="PROSITE" id="PS50011"/>
    </source>
</evidence>
<dbReference type="InterPro" id="IPR019775">
    <property type="entry name" value="WD40_repeat_CS"/>
</dbReference>
<dbReference type="Proteomes" id="UP001596380">
    <property type="component" value="Unassembled WGS sequence"/>
</dbReference>
<dbReference type="Gene3D" id="2.130.10.10">
    <property type="entry name" value="YVTN repeat-like/Quinoprotein amine dehydrogenase"/>
    <property type="match status" value="4"/>
</dbReference>
<dbReference type="Pfam" id="PF00400">
    <property type="entry name" value="WD40"/>
    <property type="match status" value="5"/>
</dbReference>
<dbReference type="Gene3D" id="1.10.510.10">
    <property type="entry name" value="Transferase(Phosphotransferase) domain 1"/>
    <property type="match status" value="1"/>
</dbReference>
<dbReference type="RefSeq" id="WP_160824151.1">
    <property type="nucleotide sequence ID" value="NZ_JBHSXS010000009.1"/>
</dbReference>
<dbReference type="CDD" id="cd14014">
    <property type="entry name" value="STKc_PknB_like"/>
    <property type="match status" value="1"/>
</dbReference>
<dbReference type="SMART" id="SM00220">
    <property type="entry name" value="S_TKc"/>
    <property type="match status" value="1"/>
</dbReference>
<feature type="repeat" description="WD" evidence="3">
    <location>
        <begin position="953"/>
        <end position="994"/>
    </location>
</feature>
<keyword evidence="1 3" id="KW-0853">WD repeat</keyword>
<dbReference type="InterPro" id="IPR036322">
    <property type="entry name" value="WD40_repeat_dom_sf"/>
</dbReference>
<keyword evidence="7" id="KW-1185">Reference proteome</keyword>
<dbReference type="PROSITE" id="PS50011">
    <property type="entry name" value="PROTEIN_KINASE_DOM"/>
    <property type="match status" value="1"/>
</dbReference>
<feature type="repeat" description="TPR" evidence="4">
    <location>
        <begin position="329"/>
        <end position="362"/>
    </location>
</feature>
<sequence length="1211" mass="130563">METDTPREWRSGDVVLDLYEVRDVIRTGGMGLVYRVRHRGWDVELAVKAPRLELVATRRGLDDFETEAATWVGLREHPHTVNCVYVRRLDGLPRVFAEWLDGGSLADAVRSGGLYTGGPRAVLGRVLDVAVQTAWGIRHAHRHGLVHQDVKPANVLLTRDGTAKLTDFGLAGARAVAGEVGLVPPGTSVPAGYAGMTPAYCSPEQARAAAWRRGGGRPRERMGRATDTWSWALTVLAMFVGRPPCRSGQAGAEVFAEFVRNGANARGDAAGLPAMPQGLVALLRRCLAREPEQRPKDLDEVAAELAGIYAEALGEPYPRPEPRMAVRLADELSNQALSLLDLGKSEQAEALWRRAAQIDPRNPHVAYNRGLHQWRAGRVTDAQFLADLEAVRAARSDDWRCGYLLGLAHMERGDAQAARSALRAAAAHAPGGARELTAALALADRMPRPEPPVVLADRLDPVSAVAISQDGRTGLSAGAGTIRVWDLIDRRPVRAISTADDASGETYGGVDLALDANGARAVSAEEGGPARIWDLTTGRLDRVLTDRAEGGQSPPVQRADRPINPNGLVAMSADGRLALSLHDDGAVRTWDTATGRRLNVLKEGPGGEGYFRSVGLSADGRIALGLGKVHSGPWMWGDSGVVQVWDTRTGRLLRNFGTGCVMAWLSADGRTVVAQEGRYAEARVRVWDVETGRERCAVDRPGGRGWSFAVSGDGRVALSTRETGVQCWELTTGRCLHTWPMARPGPDWGELTVALSADGRVALVGDDSGTVTLREVPREGPAAVWSYVLPRAATDRLRGNEEINRALDRTSAFMADGRFQRAADEIRRARAVPGYRRHLALLDRWQDLARAGRRGTLTDAWPRDVLPTVGQFRSMVCGTTMSLDGSLALVSNERGTVRAWDLRAGGRHRSLEGHSGRVPSLAVSGDGRIAVSAGEDGTVRVWEAESGHCRHVLRGHSGWVNEVAVSVDGRVGLSAGDDATLRVWDLESGECQRWLTGHTTAAATLLMDADGRYAVSSPGFDEEGARIWDLRTGNCLRELPQGGGHSSLALSRTGEVLLSQHPDGVQVWDVPTGHRRPHTTPAWPGTGIALSADGRTIVSTGKDETGERKTMLVWDLHTGQGHHVGAYAGPSAPALSADGRFAATGDWDGRVQVWDLHGGGCLRVLDGHDDTVVNLEISANGHIVTTFDQSGVTRVWELDWEYDFPQETSRT</sequence>
<dbReference type="SMART" id="SM00028">
    <property type="entry name" value="TPR"/>
    <property type="match status" value="2"/>
</dbReference>
<dbReference type="PANTHER" id="PTHR19879:SF9">
    <property type="entry name" value="TRANSCRIPTION INITIATION FACTOR TFIID SUBUNIT 5"/>
    <property type="match status" value="1"/>
</dbReference>
<dbReference type="PROSITE" id="PS00678">
    <property type="entry name" value="WD_REPEATS_1"/>
    <property type="match status" value="1"/>
</dbReference>
<dbReference type="SUPFAM" id="SSF50978">
    <property type="entry name" value="WD40 repeat-like"/>
    <property type="match status" value="1"/>
</dbReference>
<keyword evidence="6" id="KW-0808">Transferase</keyword>
<dbReference type="InterPro" id="IPR015943">
    <property type="entry name" value="WD40/YVTN_repeat-like_dom_sf"/>
</dbReference>
<evidence type="ECO:0000256" key="2">
    <source>
        <dbReference type="ARBA" id="ARBA00022737"/>
    </source>
</evidence>
<dbReference type="GO" id="GO:0016301">
    <property type="term" value="F:kinase activity"/>
    <property type="evidence" value="ECO:0007669"/>
    <property type="project" value="UniProtKB-KW"/>
</dbReference>
<dbReference type="EMBL" id="JBHSXS010000009">
    <property type="protein sequence ID" value="MFC6881721.1"/>
    <property type="molecule type" value="Genomic_DNA"/>
</dbReference>
<evidence type="ECO:0000313" key="7">
    <source>
        <dbReference type="Proteomes" id="UP001596380"/>
    </source>
</evidence>
<dbReference type="InterPro" id="IPR000719">
    <property type="entry name" value="Prot_kinase_dom"/>
</dbReference>
<dbReference type="SUPFAM" id="SSF50998">
    <property type="entry name" value="Quinoprotein alcohol dehydrogenase-like"/>
    <property type="match status" value="1"/>
</dbReference>
<feature type="repeat" description="WD" evidence="3">
    <location>
        <begin position="911"/>
        <end position="952"/>
    </location>
</feature>
<keyword evidence="6" id="KW-0418">Kinase</keyword>
<keyword evidence="4" id="KW-0802">TPR repeat</keyword>
<dbReference type="CDD" id="cd00200">
    <property type="entry name" value="WD40"/>
    <property type="match status" value="1"/>
</dbReference>
<dbReference type="PANTHER" id="PTHR19879">
    <property type="entry name" value="TRANSCRIPTION INITIATION FACTOR TFIID"/>
    <property type="match status" value="1"/>
</dbReference>
<gene>
    <name evidence="6" type="ORF">ACFQKB_18330</name>
</gene>
<protein>
    <submittedName>
        <fullName evidence="6">Protein kinase</fullName>
    </submittedName>
</protein>
<dbReference type="InterPro" id="IPR011047">
    <property type="entry name" value="Quinoprotein_ADH-like_sf"/>
</dbReference>
<dbReference type="PROSITE" id="PS50005">
    <property type="entry name" value="TPR"/>
    <property type="match status" value="1"/>
</dbReference>
<dbReference type="Gene3D" id="3.30.200.20">
    <property type="entry name" value="Phosphorylase Kinase, domain 1"/>
    <property type="match status" value="1"/>
</dbReference>
<dbReference type="PROSITE" id="PS50082">
    <property type="entry name" value="WD_REPEATS_2"/>
    <property type="match status" value="5"/>
</dbReference>
<dbReference type="PROSITE" id="PS00108">
    <property type="entry name" value="PROTEIN_KINASE_ST"/>
    <property type="match status" value="1"/>
</dbReference>
<feature type="repeat" description="WD" evidence="3">
    <location>
        <begin position="1134"/>
        <end position="1164"/>
    </location>
</feature>
<feature type="repeat" description="WD" evidence="3">
    <location>
        <begin position="569"/>
        <end position="600"/>
    </location>
</feature>
<feature type="domain" description="Protein kinase" evidence="5">
    <location>
        <begin position="19"/>
        <end position="306"/>
    </location>
</feature>
<comment type="caution">
    <text evidence="6">The sequence shown here is derived from an EMBL/GenBank/DDBJ whole genome shotgun (WGS) entry which is preliminary data.</text>
</comment>
<evidence type="ECO:0000313" key="6">
    <source>
        <dbReference type="EMBL" id="MFC6881721.1"/>
    </source>
</evidence>
<dbReference type="InterPro" id="IPR011009">
    <property type="entry name" value="Kinase-like_dom_sf"/>
</dbReference>
<dbReference type="InterPro" id="IPR011990">
    <property type="entry name" value="TPR-like_helical_dom_sf"/>
</dbReference>
<proteinExistence type="predicted"/>
<keyword evidence="2" id="KW-0677">Repeat</keyword>
<dbReference type="InterPro" id="IPR001680">
    <property type="entry name" value="WD40_rpt"/>
</dbReference>
<accession>A0ABW2CM63</accession>
<dbReference type="InterPro" id="IPR008271">
    <property type="entry name" value="Ser/Thr_kinase_AS"/>
</dbReference>
<dbReference type="InterPro" id="IPR019734">
    <property type="entry name" value="TPR_rpt"/>
</dbReference>
<dbReference type="Pfam" id="PF00069">
    <property type="entry name" value="Pkinase"/>
    <property type="match status" value="1"/>
</dbReference>
<organism evidence="6 7">
    <name type="scientific">Actinomadura yumaensis</name>
    <dbReference type="NCBI Taxonomy" id="111807"/>
    <lineage>
        <taxon>Bacteria</taxon>
        <taxon>Bacillati</taxon>
        <taxon>Actinomycetota</taxon>
        <taxon>Actinomycetes</taxon>
        <taxon>Streptosporangiales</taxon>
        <taxon>Thermomonosporaceae</taxon>
        <taxon>Actinomadura</taxon>
    </lineage>
</organism>
<dbReference type="Gene3D" id="1.25.40.10">
    <property type="entry name" value="Tetratricopeptide repeat domain"/>
    <property type="match status" value="1"/>
</dbReference>